<feature type="signal peptide" evidence="1">
    <location>
        <begin position="1"/>
        <end position="21"/>
    </location>
</feature>
<proteinExistence type="predicted"/>
<reference evidence="3 4" key="1">
    <citation type="submission" date="2021-05" db="EMBL/GenBank/DDBJ databases">
        <title>Mycobacterium acidophilum sp. nov., an extremely acid-tolerant member of the genus Mycobacterium.</title>
        <authorList>
            <person name="Xia J."/>
        </authorList>
    </citation>
    <scope>NUCLEOTIDE SEQUENCE [LARGE SCALE GENOMIC DNA]</scope>
    <source>
        <strain evidence="3 4">M1</strain>
    </source>
</reference>
<feature type="chain" id="PRO_5047448284" evidence="1">
    <location>
        <begin position="22"/>
        <end position="113"/>
    </location>
</feature>
<protein>
    <submittedName>
        <fullName evidence="3">DUF732 domain-containing protein</fullName>
    </submittedName>
</protein>
<organism evidence="3 4">
    <name type="scientific">Mycolicibacter acidiphilus</name>
    <dbReference type="NCBI Taxonomy" id="2835306"/>
    <lineage>
        <taxon>Bacteria</taxon>
        <taxon>Bacillati</taxon>
        <taxon>Actinomycetota</taxon>
        <taxon>Actinomycetes</taxon>
        <taxon>Mycobacteriales</taxon>
        <taxon>Mycobacteriaceae</taxon>
        <taxon>Mycolicibacter</taxon>
    </lineage>
</organism>
<keyword evidence="1" id="KW-0732">Signal</keyword>
<comment type="caution">
    <text evidence="3">The sequence shown here is derived from an EMBL/GenBank/DDBJ whole genome shotgun (WGS) entry which is preliminary data.</text>
</comment>
<accession>A0ABS5RJR3</accession>
<name>A0ABS5RJR3_9MYCO</name>
<dbReference type="Proteomes" id="UP001519535">
    <property type="component" value="Unassembled WGS sequence"/>
</dbReference>
<dbReference type="Pfam" id="PF05305">
    <property type="entry name" value="DUF732"/>
    <property type="match status" value="1"/>
</dbReference>
<evidence type="ECO:0000313" key="3">
    <source>
        <dbReference type="EMBL" id="MBS9533721.1"/>
    </source>
</evidence>
<dbReference type="InterPro" id="IPR007969">
    <property type="entry name" value="DUF732"/>
</dbReference>
<dbReference type="RefSeq" id="WP_214092606.1">
    <property type="nucleotide sequence ID" value="NZ_JAHCLR010000014.1"/>
</dbReference>
<evidence type="ECO:0000313" key="4">
    <source>
        <dbReference type="Proteomes" id="UP001519535"/>
    </source>
</evidence>
<keyword evidence="4" id="KW-1185">Reference proteome</keyword>
<evidence type="ECO:0000259" key="2">
    <source>
        <dbReference type="Pfam" id="PF05305"/>
    </source>
</evidence>
<sequence length="113" mass="11687">MKFLLSLLGISVVGLAPHAHADPAVDEQAGVDTTVVQDGVFLQSLRAAGISYSDPAQAVTAGRTLCNLADRGEPGLELIADLKANNPGFTTDGAAQFAAIAANTYCNHHLTKK</sequence>
<feature type="domain" description="DUF732" evidence="2">
    <location>
        <begin position="38"/>
        <end position="106"/>
    </location>
</feature>
<dbReference type="EMBL" id="JAHCLR010000014">
    <property type="protein sequence ID" value="MBS9533721.1"/>
    <property type="molecule type" value="Genomic_DNA"/>
</dbReference>
<evidence type="ECO:0000256" key="1">
    <source>
        <dbReference type="SAM" id="SignalP"/>
    </source>
</evidence>
<gene>
    <name evidence="3" type="ORF">KIH27_08995</name>
</gene>